<dbReference type="EMBL" id="JARVCO010000012">
    <property type="protein sequence ID" value="MDZ8120504.1"/>
    <property type="molecule type" value="Genomic_DNA"/>
</dbReference>
<dbReference type="Proteomes" id="UP001290861">
    <property type="component" value="Unassembled WGS sequence"/>
</dbReference>
<evidence type="ECO:0000256" key="5">
    <source>
        <dbReference type="RuleBase" id="RU361168"/>
    </source>
</evidence>
<dbReference type="InterPro" id="IPR017853">
    <property type="entry name" value="GH"/>
</dbReference>
<evidence type="ECO:0000256" key="1">
    <source>
        <dbReference type="ARBA" id="ARBA00009743"/>
    </source>
</evidence>
<dbReference type="Gene3D" id="2.60.40.10">
    <property type="entry name" value="Immunoglobulins"/>
    <property type="match status" value="1"/>
</dbReference>
<comment type="catalytic activity">
    <reaction evidence="5">
        <text>Hydrolysis of terminal, non-reducing alpha-D-galactose residues in alpha-D-galactosides, including galactose oligosaccharides, galactomannans and galactolipids.</text>
        <dbReference type="EC" id="3.2.1.22"/>
    </reaction>
</comment>
<dbReference type="InterPro" id="IPR013785">
    <property type="entry name" value="Aldolase_TIM"/>
</dbReference>
<keyword evidence="8" id="KW-1185">Reference proteome</keyword>
<dbReference type="PANTHER" id="PTHR11452">
    <property type="entry name" value="ALPHA-GALACTOSIDASE/ALPHA-N-ACETYLGALACTOSAMINIDASE"/>
    <property type="match status" value="1"/>
</dbReference>
<name>A0ABU5N228_9BACT</name>
<comment type="similarity">
    <text evidence="1 5">Belongs to the glycosyl hydrolase 27 family.</text>
</comment>
<dbReference type="PANTHER" id="PTHR11452:SF75">
    <property type="entry name" value="ALPHA-GALACTOSIDASE MEL1"/>
    <property type="match status" value="1"/>
</dbReference>
<dbReference type="Gene3D" id="3.20.20.70">
    <property type="entry name" value="Aldolase class I"/>
    <property type="match status" value="1"/>
</dbReference>
<evidence type="ECO:0000256" key="3">
    <source>
        <dbReference type="ARBA" id="ARBA00022801"/>
    </source>
</evidence>
<organism evidence="7 8">
    <name type="scientific">Pontiella agarivorans</name>
    <dbReference type="NCBI Taxonomy" id="3038953"/>
    <lineage>
        <taxon>Bacteria</taxon>
        <taxon>Pseudomonadati</taxon>
        <taxon>Kiritimatiellota</taxon>
        <taxon>Kiritimatiellia</taxon>
        <taxon>Kiritimatiellales</taxon>
        <taxon>Pontiellaceae</taxon>
        <taxon>Pontiella</taxon>
    </lineage>
</organism>
<reference evidence="7 8" key="1">
    <citation type="journal article" date="2024" name="Appl. Environ. Microbiol.">
        <title>Pontiella agarivorans sp. nov., a novel marine anaerobic bacterium capable of degrading macroalgal polysaccharides and fixing nitrogen.</title>
        <authorList>
            <person name="Liu N."/>
            <person name="Kivenson V."/>
            <person name="Peng X."/>
            <person name="Cui Z."/>
            <person name="Lankiewicz T.S."/>
            <person name="Gosselin K.M."/>
            <person name="English C.J."/>
            <person name="Blair E.M."/>
            <person name="O'Malley M.A."/>
            <person name="Valentine D.L."/>
        </authorList>
    </citation>
    <scope>NUCLEOTIDE SEQUENCE [LARGE SCALE GENOMIC DNA]</scope>
    <source>
        <strain evidence="7 8">NLcol2</strain>
    </source>
</reference>
<evidence type="ECO:0000256" key="2">
    <source>
        <dbReference type="ARBA" id="ARBA00022729"/>
    </source>
</evidence>
<dbReference type="Pfam" id="PF16499">
    <property type="entry name" value="Melibiase_2"/>
    <property type="match status" value="2"/>
</dbReference>
<dbReference type="InterPro" id="IPR013783">
    <property type="entry name" value="Ig-like_fold"/>
</dbReference>
<keyword evidence="4 5" id="KW-0326">Glycosidase</keyword>
<gene>
    <name evidence="7" type="ORF">P9H32_17895</name>
</gene>
<dbReference type="Pfam" id="PF05345">
    <property type="entry name" value="He_PIG"/>
    <property type="match status" value="1"/>
</dbReference>
<keyword evidence="2" id="KW-0732">Signal</keyword>
<dbReference type="InterPro" id="IPR002241">
    <property type="entry name" value="Glyco_hydro_27"/>
</dbReference>
<protein>
    <recommendedName>
        <fullName evidence="5">Alpha-galactosidase</fullName>
        <ecNumber evidence="5">3.2.1.22</ecNumber>
    </recommendedName>
    <alternativeName>
        <fullName evidence="5">Melibiase</fullName>
    </alternativeName>
</protein>
<feature type="domain" description="Alpha galactosidase C-terminal" evidence="6">
    <location>
        <begin position="453"/>
        <end position="525"/>
    </location>
</feature>
<dbReference type="EC" id="3.2.1.22" evidence="5"/>
<dbReference type="CDD" id="cd14792">
    <property type="entry name" value="GH27"/>
    <property type="match status" value="1"/>
</dbReference>
<dbReference type="InterPro" id="IPR041233">
    <property type="entry name" value="Melibiase_C"/>
</dbReference>
<dbReference type="Gene3D" id="2.60.40.1180">
    <property type="entry name" value="Golgi alpha-mannosidase II"/>
    <property type="match status" value="1"/>
</dbReference>
<evidence type="ECO:0000256" key="4">
    <source>
        <dbReference type="ARBA" id="ARBA00023295"/>
    </source>
</evidence>
<keyword evidence="3 5" id="KW-0378">Hydrolase</keyword>
<dbReference type="PRINTS" id="PR00740">
    <property type="entry name" value="GLHYDRLASE27"/>
</dbReference>
<dbReference type="Pfam" id="PF17801">
    <property type="entry name" value="Melibiase_C"/>
    <property type="match status" value="1"/>
</dbReference>
<evidence type="ECO:0000313" key="8">
    <source>
        <dbReference type="Proteomes" id="UP001290861"/>
    </source>
</evidence>
<dbReference type="SUPFAM" id="SSF51445">
    <property type="entry name" value="(Trans)glycosidases"/>
    <property type="match status" value="1"/>
</dbReference>
<dbReference type="SUPFAM" id="SSF51011">
    <property type="entry name" value="Glycosyl hydrolase domain"/>
    <property type="match status" value="1"/>
</dbReference>
<accession>A0ABU5N228</accession>
<evidence type="ECO:0000259" key="6">
    <source>
        <dbReference type="Pfam" id="PF17801"/>
    </source>
</evidence>
<proteinExistence type="inferred from homology"/>
<dbReference type="InterPro" id="IPR013780">
    <property type="entry name" value="Glyco_hydro_b"/>
</dbReference>
<keyword evidence="5" id="KW-1015">Disulfide bond</keyword>
<comment type="caution">
    <text evidence="7">The sequence shown here is derived from an EMBL/GenBank/DDBJ whole genome shotgun (WGS) entry which is preliminary data.</text>
</comment>
<sequence length="528" mass="58469">MNGTAKCMTQEGARCVATESLPVYDPVCGGGKYILTPPAPSRPIINGPSIYGVRPGAPFLYKIPVTGNRPMRLSAENLPEGLNLDEVDGVISGTIADLKTVDYPVLLVAENEAGCAEKRFTIKVGKTICLTPPLGWNSWNCWRTRVTQQHVLDSARAMVETGLINYGWSYINIDDAWQGRRGGVHNAIQPDPERFPDLGKLCADVHALGLKIGIYSSPWMSTYAGRIGGSSDSPGGDWERDLGPDDIVEKRARFRIGKYCFEQEDARQWAEWGFDYLKYDWKPNDRISTQRMADALKACGRDMVFSLSNSAPVEHADLFETEVSCWRTAGDLKDLWDGECYHFNLIEQWTAHRRWLETGARGGPGHFPDADMLVVGNLTTAEGCKGEPVPSRLGADEQYAHISLWALWSCPLLIGCPIEMMDDFTLGLLTNSEVLAINQDERGIPGYSIDLADDIEVVVKELADGSRAFGMFNKGTVKQTVSIDWKAVGLNGPQRFRDVWRQKDIGTFDHHFSAAVRPHGVVLIRSVS</sequence>
<evidence type="ECO:0000313" key="7">
    <source>
        <dbReference type="EMBL" id="MDZ8120504.1"/>
    </source>
</evidence>